<dbReference type="RefSeq" id="WP_049725820.1">
    <property type="nucleotide sequence ID" value="NZ_CP012154.1"/>
</dbReference>
<organism evidence="1 2">
    <name type="scientific">Wenzhouxiangella marina</name>
    <dbReference type="NCBI Taxonomy" id="1579979"/>
    <lineage>
        <taxon>Bacteria</taxon>
        <taxon>Pseudomonadati</taxon>
        <taxon>Pseudomonadota</taxon>
        <taxon>Gammaproteobacteria</taxon>
        <taxon>Chromatiales</taxon>
        <taxon>Wenzhouxiangellaceae</taxon>
        <taxon>Wenzhouxiangella</taxon>
    </lineage>
</organism>
<dbReference type="InterPro" id="IPR029063">
    <property type="entry name" value="SAM-dependent_MTases_sf"/>
</dbReference>
<keyword evidence="2" id="KW-1185">Reference proteome</keyword>
<sequence>MSLAGFSRLQTAENQRIPALLEPFQPDWVLELAPLSSSSPALPRPRERLLFDETGIHWPFNARLDALPLDSDSVPAVLLRHLWQPGAPEGGLDEAVRVLRPGGCLISVSANPWHLQAWREIGAAALQLPSWPHWQLQHLRAELEWAMPNSARWWPLLPGGSSLLVIVARKPRRPARVRRLSPNRPRLAAANAAMTRTRAA</sequence>
<dbReference type="OrthoDB" id="108476at2"/>
<evidence type="ECO:0000313" key="1">
    <source>
        <dbReference type="EMBL" id="AKS42242.1"/>
    </source>
</evidence>
<accession>A0A0K0XX86</accession>
<name>A0A0K0XX86_9GAMM</name>
<dbReference type="Gene3D" id="3.40.50.150">
    <property type="entry name" value="Vaccinia Virus protein VP39"/>
    <property type="match status" value="1"/>
</dbReference>
<evidence type="ECO:0000313" key="2">
    <source>
        <dbReference type="Proteomes" id="UP000066624"/>
    </source>
</evidence>
<dbReference type="STRING" id="1579979.WM2015_1875"/>
<reference evidence="1 2" key="1">
    <citation type="submission" date="2015-07" db="EMBL/GenBank/DDBJ databases">
        <authorList>
            <person name="Noorani M."/>
        </authorList>
    </citation>
    <scope>NUCLEOTIDE SEQUENCE [LARGE SCALE GENOMIC DNA]</scope>
    <source>
        <strain evidence="1 2">KCTC 42284</strain>
    </source>
</reference>
<protein>
    <submittedName>
        <fullName evidence="1">Uncharacterized protein</fullName>
    </submittedName>
</protein>
<dbReference type="AlphaFoldDB" id="A0A0K0XX86"/>
<dbReference type="KEGG" id="wma:WM2015_1875"/>
<dbReference type="Proteomes" id="UP000066624">
    <property type="component" value="Chromosome"/>
</dbReference>
<dbReference type="EMBL" id="CP012154">
    <property type="protein sequence ID" value="AKS42242.1"/>
    <property type="molecule type" value="Genomic_DNA"/>
</dbReference>
<gene>
    <name evidence="1" type="ORF">WM2015_1875</name>
</gene>
<proteinExistence type="predicted"/>
<dbReference type="SUPFAM" id="SSF53335">
    <property type="entry name" value="S-adenosyl-L-methionine-dependent methyltransferases"/>
    <property type="match status" value="1"/>
</dbReference>